<accession>A0A9I9EIM3</accession>
<proteinExistence type="predicted"/>
<dbReference type="Gramene" id="MELO3C034369.2.1">
    <property type="protein sequence ID" value="MELO3C034369.2.1"/>
    <property type="gene ID" value="MELO3C034369.2"/>
</dbReference>
<protein>
    <submittedName>
        <fullName evidence="1">Uncharacterized protein</fullName>
    </submittedName>
</protein>
<evidence type="ECO:0000313" key="1">
    <source>
        <dbReference type="EnsemblPlants" id="MELO3C034369.2.1"/>
    </source>
</evidence>
<dbReference type="AlphaFoldDB" id="A0A9I9EIM3"/>
<sequence>MCKPVVEHQRLPKHLNPFHQDHHLIPSLSLMVSFNDDHFCCYRSHLYAPLPPPRKKYYEVSNSGQESFCEVNIVVQKKITRSNLQVVVVHPISLLVVRMQVAAGFLSTSCKPNSCRCRSSPKIPIGFPSSGRVSVFLLWEYFRVSAKSFDITTLGAISKSNA</sequence>
<reference evidence="1" key="1">
    <citation type="submission" date="2023-03" db="UniProtKB">
        <authorList>
            <consortium name="EnsemblPlants"/>
        </authorList>
    </citation>
    <scope>IDENTIFICATION</scope>
</reference>
<name>A0A9I9EIM3_CUCME</name>
<dbReference type="EnsemblPlants" id="MELO3C034369.2.1">
    <property type="protein sequence ID" value="MELO3C034369.2.1"/>
    <property type="gene ID" value="MELO3C034369.2"/>
</dbReference>
<organism evidence="1">
    <name type="scientific">Cucumis melo</name>
    <name type="common">Muskmelon</name>
    <dbReference type="NCBI Taxonomy" id="3656"/>
    <lineage>
        <taxon>Eukaryota</taxon>
        <taxon>Viridiplantae</taxon>
        <taxon>Streptophyta</taxon>
        <taxon>Embryophyta</taxon>
        <taxon>Tracheophyta</taxon>
        <taxon>Spermatophyta</taxon>
        <taxon>Magnoliopsida</taxon>
        <taxon>eudicotyledons</taxon>
        <taxon>Gunneridae</taxon>
        <taxon>Pentapetalae</taxon>
        <taxon>rosids</taxon>
        <taxon>fabids</taxon>
        <taxon>Cucurbitales</taxon>
        <taxon>Cucurbitaceae</taxon>
        <taxon>Benincaseae</taxon>
        <taxon>Cucumis</taxon>
    </lineage>
</organism>